<dbReference type="InterPro" id="IPR051120">
    <property type="entry name" value="ABC_AA/LPS_Transport"/>
</dbReference>
<dbReference type="InterPro" id="IPR003593">
    <property type="entry name" value="AAA+_ATPase"/>
</dbReference>
<evidence type="ECO:0000313" key="6">
    <source>
        <dbReference type="EMBL" id="ABM60346.1"/>
    </source>
</evidence>
<dbReference type="GO" id="GO:0005524">
    <property type="term" value="F:ATP binding"/>
    <property type="evidence" value="ECO:0007669"/>
    <property type="project" value="UniProtKB-KW"/>
</dbReference>
<sequence>MTASILLETFGMSRRFGGLHAVSDLDLKVHVGEIVGVIGPNGAGKSTTFNMLAGALPPSAGAIHFEGRRMDGLPSHRVAALGIARTFQHNRPFAGMSLTENVMAGMHLHLHKPLWREIVFSHQAACAEREAAVRADGLLEFVGLGDFKKADVSTLSFGQGRLLEVARCMAAKPKLLLLDEPAAGLTHDECDRLCEIIRSVAKQGVAVLLIEHDMRLVMGLTERIVVLNFGRKIADGTPAEIRVDAGVAAAYLGDNAEGSA</sequence>
<gene>
    <name evidence="6" type="ordered locus">Veis_4649</name>
</gene>
<keyword evidence="3" id="KW-0547">Nucleotide-binding</keyword>
<evidence type="ECO:0000256" key="4">
    <source>
        <dbReference type="ARBA" id="ARBA00022840"/>
    </source>
</evidence>
<keyword evidence="2" id="KW-1003">Cell membrane</keyword>
<dbReference type="Proteomes" id="UP000000374">
    <property type="component" value="Chromosome"/>
</dbReference>
<dbReference type="STRING" id="391735.Veis_4649"/>
<dbReference type="PANTHER" id="PTHR45772">
    <property type="entry name" value="CONSERVED COMPONENT OF ABC TRANSPORTER FOR NATURAL AMINO ACIDS-RELATED"/>
    <property type="match status" value="1"/>
</dbReference>
<dbReference type="CDD" id="cd03219">
    <property type="entry name" value="ABC_Mj1267_LivG_branched"/>
    <property type="match status" value="1"/>
</dbReference>
<dbReference type="HOGENOM" id="CLU_000604_1_2_4"/>
<keyword evidence="1" id="KW-0813">Transport</keyword>
<evidence type="ECO:0000256" key="1">
    <source>
        <dbReference type="ARBA" id="ARBA00022448"/>
    </source>
</evidence>
<evidence type="ECO:0000256" key="3">
    <source>
        <dbReference type="ARBA" id="ARBA00022741"/>
    </source>
</evidence>
<name>A1WRT9_VEREI</name>
<dbReference type="KEGG" id="vei:Veis_4649"/>
<accession>A1WRT9</accession>
<dbReference type="InterPro" id="IPR003439">
    <property type="entry name" value="ABC_transporter-like_ATP-bd"/>
</dbReference>
<dbReference type="PROSITE" id="PS50893">
    <property type="entry name" value="ABC_TRANSPORTER_2"/>
    <property type="match status" value="1"/>
</dbReference>
<dbReference type="SMART" id="SM00382">
    <property type="entry name" value="AAA"/>
    <property type="match status" value="1"/>
</dbReference>
<feature type="domain" description="ABC transporter" evidence="5">
    <location>
        <begin position="7"/>
        <end position="254"/>
    </location>
</feature>
<dbReference type="PANTHER" id="PTHR45772:SF4">
    <property type="entry name" value="ABC TRANSPORTER ATP-BINDING PROTEIN"/>
    <property type="match status" value="1"/>
</dbReference>
<dbReference type="SUPFAM" id="SSF52540">
    <property type="entry name" value="P-loop containing nucleoside triphosphate hydrolases"/>
    <property type="match status" value="1"/>
</dbReference>
<dbReference type="GO" id="GO:0005886">
    <property type="term" value="C:plasma membrane"/>
    <property type="evidence" value="ECO:0007669"/>
    <property type="project" value="TreeGrafter"/>
</dbReference>
<dbReference type="Gene3D" id="3.40.50.300">
    <property type="entry name" value="P-loop containing nucleotide triphosphate hydrolases"/>
    <property type="match status" value="1"/>
</dbReference>
<dbReference type="eggNOG" id="COG0411">
    <property type="taxonomic scope" value="Bacteria"/>
</dbReference>
<dbReference type="FunFam" id="3.40.50.300:FF:000421">
    <property type="entry name" value="Branched-chain amino acid ABC transporter ATP-binding protein"/>
    <property type="match status" value="1"/>
</dbReference>
<reference evidence="7" key="1">
    <citation type="submission" date="2006-12" db="EMBL/GenBank/DDBJ databases">
        <title>Complete sequence of chromosome 1 of Verminephrobacter eiseniae EF01-2.</title>
        <authorList>
            <person name="Copeland A."/>
            <person name="Lucas S."/>
            <person name="Lapidus A."/>
            <person name="Barry K."/>
            <person name="Detter J.C."/>
            <person name="Glavina del Rio T."/>
            <person name="Dalin E."/>
            <person name="Tice H."/>
            <person name="Pitluck S."/>
            <person name="Chertkov O."/>
            <person name="Brettin T."/>
            <person name="Bruce D."/>
            <person name="Han C."/>
            <person name="Tapia R."/>
            <person name="Gilna P."/>
            <person name="Schmutz J."/>
            <person name="Larimer F."/>
            <person name="Land M."/>
            <person name="Hauser L."/>
            <person name="Kyrpides N."/>
            <person name="Kim E."/>
            <person name="Stahl D."/>
            <person name="Richardson P."/>
        </authorList>
    </citation>
    <scope>NUCLEOTIDE SEQUENCE [LARGE SCALE GENOMIC DNA]</scope>
    <source>
        <strain evidence="7">EF01-2</strain>
    </source>
</reference>
<evidence type="ECO:0000313" key="7">
    <source>
        <dbReference type="Proteomes" id="UP000000374"/>
    </source>
</evidence>
<dbReference type="GO" id="GO:0016887">
    <property type="term" value="F:ATP hydrolysis activity"/>
    <property type="evidence" value="ECO:0007669"/>
    <property type="project" value="InterPro"/>
</dbReference>
<protein>
    <submittedName>
        <fullName evidence="6">ABC transporter related</fullName>
    </submittedName>
</protein>
<dbReference type="EMBL" id="CP000542">
    <property type="protein sequence ID" value="ABM60346.1"/>
    <property type="molecule type" value="Genomic_DNA"/>
</dbReference>
<dbReference type="Pfam" id="PF12399">
    <property type="entry name" value="BCA_ABC_TP_C"/>
    <property type="match status" value="1"/>
</dbReference>
<dbReference type="Pfam" id="PF00005">
    <property type="entry name" value="ABC_tran"/>
    <property type="match status" value="1"/>
</dbReference>
<keyword evidence="7" id="KW-1185">Reference proteome</keyword>
<keyword evidence="2" id="KW-0472">Membrane</keyword>
<dbReference type="AlphaFoldDB" id="A1WRT9"/>
<dbReference type="RefSeq" id="WP_011812329.1">
    <property type="nucleotide sequence ID" value="NC_008786.1"/>
</dbReference>
<dbReference type="InterPro" id="IPR027417">
    <property type="entry name" value="P-loop_NTPase"/>
</dbReference>
<evidence type="ECO:0000256" key="2">
    <source>
        <dbReference type="ARBA" id="ARBA00022475"/>
    </source>
</evidence>
<organism evidence="6 7">
    <name type="scientific">Verminephrobacter eiseniae (strain EF01-2)</name>
    <dbReference type="NCBI Taxonomy" id="391735"/>
    <lineage>
        <taxon>Bacteria</taxon>
        <taxon>Pseudomonadati</taxon>
        <taxon>Pseudomonadota</taxon>
        <taxon>Betaproteobacteria</taxon>
        <taxon>Burkholderiales</taxon>
        <taxon>Comamonadaceae</taxon>
        <taxon>Verminephrobacter</taxon>
    </lineage>
</organism>
<dbReference type="GeneID" id="76462936"/>
<proteinExistence type="predicted"/>
<evidence type="ECO:0000259" key="5">
    <source>
        <dbReference type="PROSITE" id="PS50893"/>
    </source>
</evidence>
<dbReference type="InterPro" id="IPR032823">
    <property type="entry name" value="BCA_ABC_TP_C"/>
</dbReference>
<keyword evidence="4" id="KW-0067">ATP-binding</keyword>